<dbReference type="SUPFAM" id="SSF50494">
    <property type="entry name" value="Trypsin-like serine proteases"/>
    <property type="match status" value="1"/>
</dbReference>
<dbReference type="InterPro" id="IPR009003">
    <property type="entry name" value="Peptidase_S1_PA"/>
</dbReference>
<keyword evidence="5 8" id="KW-0378">Hydrolase</keyword>
<dbReference type="PANTHER" id="PTHR24252:SF8">
    <property type="entry name" value="ACROSIN"/>
    <property type="match status" value="1"/>
</dbReference>
<dbReference type="CDD" id="cd00190">
    <property type="entry name" value="Tryp_SPc"/>
    <property type="match status" value="1"/>
</dbReference>
<dbReference type="InterPro" id="IPR001314">
    <property type="entry name" value="Peptidase_S1A"/>
</dbReference>
<dbReference type="EMBL" id="JAACNH010000007">
    <property type="protein sequence ID" value="KAG8436321.1"/>
    <property type="molecule type" value="Genomic_DNA"/>
</dbReference>
<keyword evidence="7" id="KW-1015">Disulfide bond</keyword>
<evidence type="ECO:0000256" key="7">
    <source>
        <dbReference type="ARBA" id="ARBA00023157"/>
    </source>
</evidence>
<evidence type="ECO:0000256" key="5">
    <source>
        <dbReference type="ARBA" id="ARBA00022801"/>
    </source>
</evidence>
<reference evidence="10" key="1">
    <citation type="thesis" date="2020" institute="ProQuest LLC" country="789 East Eisenhower Parkway, Ann Arbor, MI, USA">
        <title>Comparative Genomics and Chromosome Evolution.</title>
        <authorList>
            <person name="Mudd A.B."/>
        </authorList>
    </citation>
    <scope>NUCLEOTIDE SEQUENCE</scope>
    <source>
        <strain evidence="10">Female2</strain>
        <tissue evidence="10">Blood</tissue>
    </source>
</reference>
<dbReference type="OrthoDB" id="6339452at2759"/>
<sequence length="294" mass="33102">KKCSSPSDCGKRPLIEEAQLGSRIIGGVDARQGHWPWIVSIQYTVGTGFGHFCGGSIINREWVLTAAHCFKNFEKNYHILRVVFGGHKLSRLHKDAEIRKVKRIILHEKYIPKTYANDIALIQLKEPINYNDRIQPACFPSVSANVRYMTDCYVAGWGVMKEKSTVTADILQEARVGLIPSEMCNSSTWYSGKVGGYNLCAGHKEGKIDSCQGDSGGPLMCKTKKTKVYAVVGLTSWGTGCARKQRPGVYSSTQYFTQWIHNHISNDEEVKPKHRVLKKMFFSIRLWEKASLLK</sequence>
<comment type="caution">
    <text evidence="10">The sequence shown here is derived from an EMBL/GenBank/DDBJ whole genome shotgun (WGS) entry which is preliminary data.</text>
</comment>
<accession>A0A8T2J0W5</accession>
<evidence type="ECO:0000313" key="11">
    <source>
        <dbReference type="Proteomes" id="UP000812440"/>
    </source>
</evidence>
<dbReference type="InterPro" id="IPR043504">
    <property type="entry name" value="Peptidase_S1_PA_chymotrypsin"/>
</dbReference>
<gene>
    <name evidence="10" type="ORF">GDO86_007431</name>
</gene>
<dbReference type="PROSITE" id="PS50240">
    <property type="entry name" value="TRYPSIN_DOM"/>
    <property type="match status" value="1"/>
</dbReference>
<dbReference type="PROSITE" id="PS00134">
    <property type="entry name" value="TRYPSIN_HIS"/>
    <property type="match status" value="1"/>
</dbReference>
<evidence type="ECO:0000256" key="4">
    <source>
        <dbReference type="ARBA" id="ARBA00022670"/>
    </source>
</evidence>
<dbReference type="AlphaFoldDB" id="A0A8T2J0W5"/>
<comment type="catalytic activity">
    <reaction evidence="1">
        <text>Preferential cleavage: Arg-|-Xaa, Lys-|-Xaa.</text>
        <dbReference type="EC" id="3.4.21.10"/>
    </reaction>
</comment>
<dbReference type="Proteomes" id="UP000812440">
    <property type="component" value="Chromosome 4"/>
</dbReference>
<dbReference type="Pfam" id="PF00089">
    <property type="entry name" value="Trypsin"/>
    <property type="match status" value="1"/>
</dbReference>
<evidence type="ECO:0000256" key="8">
    <source>
        <dbReference type="RuleBase" id="RU363034"/>
    </source>
</evidence>
<evidence type="ECO:0000256" key="6">
    <source>
        <dbReference type="ARBA" id="ARBA00022825"/>
    </source>
</evidence>
<dbReference type="GO" id="GO:0004252">
    <property type="term" value="F:serine-type endopeptidase activity"/>
    <property type="evidence" value="ECO:0007669"/>
    <property type="project" value="InterPro"/>
</dbReference>
<dbReference type="PROSITE" id="PS00135">
    <property type="entry name" value="TRYPSIN_SER"/>
    <property type="match status" value="1"/>
</dbReference>
<dbReference type="GO" id="GO:0006508">
    <property type="term" value="P:proteolysis"/>
    <property type="evidence" value="ECO:0007669"/>
    <property type="project" value="UniProtKB-KW"/>
</dbReference>
<keyword evidence="4 8" id="KW-0645">Protease</keyword>
<proteinExistence type="predicted"/>
<keyword evidence="11" id="KW-1185">Reference proteome</keyword>
<dbReference type="GO" id="GO:0007340">
    <property type="term" value="P:acrosome reaction"/>
    <property type="evidence" value="ECO:0007669"/>
    <property type="project" value="TreeGrafter"/>
</dbReference>
<evidence type="ECO:0000259" key="9">
    <source>
        <dbReference type="PROSITE" id="PS50240"/>
    </source>
</evidence>
<dbReference type="InterPro" id="IPR033116">
    <property type="entry name" value="TRYPSIN_SER"/>
</dbReference>
<evidence type="ECO:0000256" key="3">
    <source>
        <dbReference type="ARBA" id="ARBA00017161"/>
    </source>
</evidence>
<dbReference type="FunFam" id="2.40.10.10:FF:000003">
    <property type="entry name" value="Transmembrane serine protease 3"/>
    <property type="match status" value="1"/>
</dbReference>
<name>A0A8T2J0W5_9PIPI</name>
<dbReference type="EC" id="3.4.21.10" evidence="2"/>
<feature type="non-terminal residue" evidence="10">
    <location>
        <position position="1"/>
    </location>
</feature>
<dbReference type="InterPro" id="IPR018114">
    <property type="entry name" value="TRYPSIN_HIS"/>
</dbReference>
<evidence type="ECO:0000256" key="2">
    <source>
        <dbReference type="ARBA" id="ARBA00012050"/>
    </source>
</evidence>
<dbReference type="SMART" id="SM00020">
    <property type="entry name" value="Tryp_SPc"/>
    <property type="match status" value="1"/>
</dbReference>
<evidence type="ECO:0000313" key="10">
    <source>
        <dbReference type="EMBL" id="KAG8436321.1"/>
    </source>
</evidence>
<protein>
    <recommendedName>
        <fullName evidence="3">Acrosin</fullName>
        <ecNumber evidence="2">3.4.21.10</ecNumber>
    </recommendedName>
</protein>
<organism evidence="10 11">
    <name type="scientific">Hymenochirus boettgeri</name>
    <name type="common">Congo dwarf clawed frog</name>
    <dbReference type="NCBI Taxonomy" id="247094"/>
    <lineage>
        <taxon>Eukaryota</taxon>
        <taxon>Metazoa</taxon>
        <taxon>Chordata</taxon>
        <taxon>Craniata</taxon>
        <taxon>Vertebrata</taxon>
        <taxon>Euteleostomi</taxon>
        <taxon>Amphibia</taxon>
        <taxon>Batrachia</taxon>
        <taxon>Anura</taxon>
        <taxon>Pipoidea</taxon>
        <taxon>Pipidae</taxon>
        <taxon>Pipinae</taxon>
        <taxon>Hymenochirus</taxon>
    </lineage>
</organism>
<dbReference type="InterPro" id="IPR001254">
    <property type="entry name" value="Trypsin_dom"/>
</dbReference>
<dbReference type="Gene3D" id="2.40.10.10">
    <property type="entry name" value="Trypsin-like serine proteases"/>
    <property type="match status" value="2"/>
</dbReference>
<keyword evidence="6 8" id="KW-0720">Serine protease</keyword>
<evidence type="ECO:0000256" key="1">
    <source>
        <dbReference type="ARBA" id="ARBA00001656"/>
    </source>
</evidence>
<feature type="non-terminal residue" evidence="10">
    <location>
        <position position="294"/>
    </location>
</feature>
<dbReference type="PRINTS" id="PR00722">
    <property type="entry name" value="CHYMOTRYPSIN"/>
</dbReference>
<feature type="domain" description="Peptidase S1" evidence="9">
    <location>
        <begin position="24"/>
        <end position="265"/>
    </location>
</feature>
<dbReference type="PANTHER" id="PTHR24252">
    <property type="entry name" value="ACROSIN-RELATED"/>
    <property type="match status" value="1"/>
</dbReference>